<evidence type="ECO:0000259" key="3">
    <source>
        <dbReference type="Pfam" id="PF20237"/>
    </source>
</evidence>
<reference evidence="4 5" key="1">
    <citation type="submission" date="2016-03" db="EMBL/GenBank/DDBJ databases">
        <authorList>
            <person name="Ploux O."/>
        </authorList>
    </citation>
    <scope>NUCLEOTIDE SEQUENCE [LARGE SCALE GENOMIC DNA]</scope>
    <source>
        <strain evidence="4 5">UAMH 11012</strain>
    </source>
</reference>
<keyword evidence="1" id="KW-0175">Coiled coil</keyword>
<dbReference type="PANTHER" id="PTHR34502:SF5">
    <property type="entry name" value="DUF6594 DOMAIN-CONTAINING PROTEIN"/>
    <property type="match status" value="1"/>
</dbReference>
<proteinExistence type="predicted"/>
<evidence type="ECO:0000256" key="2">
    <source>
        <dbReference type="SAM" id="Phobius"/>
    </source>
</evidence>
<keyword evidence="2" id="KW-1133">Transmembrane helix</keyword>
<organism evidence="4 5">
    <name type="scientific">Phialocephala subalpina</name>
    <dbReference type="NCBI Taxonomy" id="576137"/>
    <lineage>
        <taxon>Eukaryota</taxon>
        <taxon>Fungi</taxon>
        <taxon>Dikarya</taxon>
        <taxon>Ascomycota</taxon>
        <taxon>Pezizomycotina</taxon>
        <taxon>Leotiomycetes</taxon>
        <taxon>Helotiales</taxon>
        <taxon>Mollisiaceae</taxon>
        <taxon>Phialocephala</taxon>
        <taxon>Phialocephala fortinii species complex</taxon>
    </lineage>
</organism>
<evidence type="ECO:0000313" key="4">
    <source>
        <dbReference type="EMBL" id="CZR60530.1"/>
    </source>
</evidence>
<feature type="domain" description="DUF6594" evidence="3">
    <location>
        <begin position="7"/>
        <end position="278"/>
    </location>
</feature>
<dbReference type="PANTHER" id="PTHR34502">
    <property type="entry name" value="DUF6594 DOMAIN-CONTAINING PROTEIN-RELATED"/>
    <property type="match status" value="1"/>
</dbReference>
<dbReference type="InterPro" id="IPR046529">
    <property type="entry name" value="DUF6594"/>
</dbReference>
<feature type="coiled-coil region" evidence="1">
    <location>
        <begin position="26"/>
        <end position="53"/>
    </location>
</feature>
<dbReference type="AlphaFoldDB" id="A0A1L7X687"/>
<protein>
    <recommendedName>
        <fullName evidence="3">DUF6594 domain-containing protein</fullName>
    </recommendedName>
</protein>
<keyword evidence="2" id="KW-0472">Membrane</keyword>
<evidence type="ECO:0000256" key="1">
    <source>
        <dbReference type="SAM" id="Coils"/>
    </source>
</evidence>
<keyword evidence="2" id="KW-0812">Transmembrane</keyword>
<accession>A0A1L7X687</accession>
<dbReference type="OrthoDB" id="5342093at2759"/>
<name>A0A1L7X687_9HELO</name>
<dbReference type="Pfam" id="PF20237">
    <property type="entry name" value="DUF6594"/>
    <property type="match status" value="1"/>
</dbReference>
<dbReference type="STRING" id="576137.A0A1L7X687"/>
<evidence type="ECO:0000313" key="5">
    <source>
        <dbReference type="Proteomes" id="UP000184330"/>
    </source>
</evidence>
<gene>
    <name evidence="4" type="ORF">PAC_10426</name>
</gene>
<dbReference type="Proteomes" id="UP000184330">
    <property type="component" value="Unassembled WGS sequence"/>
</dbReference>
<sequence length="305" mass="34588">MSSSTGYHKLSSFMVDANYTIFRQFKILANRDLLYLQAELAQLEDQFAVIQEQDRASGGEQGFYDRNWPLVNSSKQRGHDSEQLKKALEIRMKLKEYYECASRYATILSMPQARKRDVEMLKDWIIRPDLGGGIVFSGEDLSPFGTSVYDGMFSGDLMIMKSRSGENDLFTRFLAGPVFHGLERFWRCFKKPVPSDAEKQAPKSNLFQYSDSHIIGTIDIIGTVIASMIPLVSIVILYYIRNLGARLWVVCACTLLFSTGLAVVTKARRIEIFACTAAAHVKKDELGREDVPELEIGYSWSQKNE</sequence>
<feature type="transmembrane region" description="Helical" evidence="2">
    <location>
        <begin position="220"/>
        <end position="240"/>
    </location>
</feature>
<dbReference type="EMBL" id="FJOG01000016">
    <property type="protein sequence ID" value="CZR60530.1"/>
    <property type="molecule type" value="Genomic_DNA"/>
</dbReference>
<keyword evidence="5" id="KW-1185">Reference proteome</keyword>
<feature type="transmembrane region" description="Helical" evidence="2">
    <location>
        <begin position="246"/>
        <end position="264"/>
    </location>
</feature>